<keyword evidence="1" id="KW-0812">Transmembrane</keyword>
<evidence type="ECO:0000313" key="2">
    <source>
        <dbReference type="EMBL" id="MBB5036533.1"/>
    </source>
</evidence>
<evidence type="ECO:0000313" key="3">
    <source>
        <dbReference type="Proteomes" id="UP000534294"/>
    </source>
</evidence>
<dbReference type="RefSeq" id="WP_184205476.1">
    <property type="nucleotide sequence ID" value="NZ_JACHIF010000001.1"/>
</dbReference>
<gene>
    <name evidence="2" type="ORF">HNQ64_000767</name>
</gene>
<feature type="transmembrane region" description="Helical" evidence="1">
    <location>
        <begin position="119"/>
        <end position="137"/>
    </location>
</feature>
<protein>
    <recommendedName>
        <fullName evidence="4">Transmembrane protein</fullName>
    </recommendedName>
</protein>
<keyword evidence="1" id="KW-0472">Membrane</keyword>
<sequence length="325" mass="36916">MIVPEFWAEGRIKARLDDRQVTVRRFGWSDISQEEAQAHADERAKAALKEIAAGEMVEKYEPKMAYNGAEGVPIREEILARHGEAVITRNLYGARCLNTPDVLFADVDFGQSVPLKLSCSVYLTLVAVATALGLWQGSIKVTVISLLIALVVGSPLALLLFRLYEKATGGPRERAHQRIHQFSRQHPDWHLRVYETPKGLRVLVMHTTFGARDEVVQHFFEALDADPIYVRMCRNQHCFRARLSPKPWRIGIREHIRPRPGYWPVKPEHLPARHRWIAAYEAKAQGYAACRFLERLGSSHVHPTADALRIIHDELCQANTTLKLA</sequence>
<proteinExistence type="predicted"/>
<evidence type="ECO:0000256" key="1">
    <source>
        <dbReference type="SAM" id="Phobius"/>
    </source>
</evidence>
<accession>A0A7W7YHY4</accession>
<reference evidence="2 3" key="1">
    <citation type="submission" date="2020-08" db="EMBL/GenBank/DDBJ databases">
        <title>Genomic Encyclopedia of Type Strains, Phase IV (KMG-IV): sequencing the most valuable type-strain genomes for metagenomic binning, comparative biology and taxonomic classification.</title>
        <authorList>
            <person name="Goeker M."/>
        </authorList>
    </citation>
    <scope>NUCLEOTIDE SEQUENCE [LARGE SCALE GENOMIC DNA]</scope>
    <source>
        <strain evidence="2 3">DSM 12251</strain>
    </source>
</reference>
<keyword evidence="1" id="KW-1133">Transmembrane helix</keyword>
<evidence type="ECO:0008006" key="4">
    <source>
        <dbReference type="Google" id="ProtNLM"/>
    </source>
</evidence>
<feature type="transmembrane region" description="Helical" evidence="1">
    <location>
        <begin position="143"/>
        <end position="164"/>
    </location>
</feature>
<name>A0A7W7YHY4_9BACT</name>
<organism evidence="2 3">
    <name type="scientific">Prosthecobacter dejongeii</name>
    <dbReference type="NCBI Taxonomy" id="48465"/>
    <lineage>
        <taxon>Bacteria</taxon>
        <taxon>Pseudomonadati</taxon>
        <taxon>Verrucomicrobiota</taxon>
        <taxon>Verrucomicrobiia</taxon>
        <taxon>Verrucomicrobiales</taxon>
        <taxon>Verrucomicrobiaceae</taxon>
        <taxon>Prosthecobacter</taxon>
    </lineage>
</organism>
<dbReference type="AlphaFoldDB" id="A0A7W7YHY4"/>
<comment type="caution">
    <text evidence="2">The sequence shown here is derived from an EMBL/GenBank/DDBJ whole genome shotgun (WGS) entry which is preliminary data.</text>
</comment>
<dbReference type="EMBL" id="JACHIF010000001">
    <property type="protein sequence ID" value="MBB5036533.1"/>
    <property type="molecule type" value="Genomic_DNA"/>
</dbReference>
<dbReference type="Proteomes" id="UP000534294">
    <property type="component" value="Unassembled WGS sequence"/>
</dbReference>
<keyword evidence="3" id="KW-1185">Reference proteome</keyword>